<dbReference type="AlphaFoldDB" id="A0A8K0P484"/>
<keyword evidence="2" id="KW-1185">Reference proteome</keyword>
<dbReference type="Proteomes" id="UP000792457">
    <property type="component" value="Unassembled WGS sequence"/>
</dbReference>
<organism evidence="1 2">
    <name type="scientific">Ladona fulva</name>
    <name type="common">Scarce chaser dragonfly</name>
    <name type="synonym">Libellula fulva</name>
    <dbReference type="NCBI Taxonomy" id="123851"/>
    <lineage>
        <taxon>Eukaryota</taxon>
        <taxon>Metazoa</taxon>
        <taxon>Ecdysozoa</taxon>
        <taxon>Arthropoda</taxon>
        <taxon>Hexapoda</taxon>
        <taxon>Insecta</taxon>
        <taxon>Pterygota</taxon>
        <taxon>Palaeoptera</taxon>
        <taxon>Odonata</taxon>
        <taxon>Epiprocta</taxon>
        <taxon>Anisoptera</taxon>
        <taxon>Libelluloidea</taxon>
        <taxon>Libellulidae</taxon>
        <taxon>Ladona</taxon>
    </lineage>
</organism>
<proteinExistence type="predicted"/>
<sequence>MYRCSTKMTSYLRNLWRGGHSKHKKLLEEWSHSGNDSESAKEAVDVGLGVRIYVKYLGSTLMTAPKGDAATAKAIKSVIRL</sequence>
<evidence type="ECO:0000313" key="2">
    <source>
        <dbReference type="Proteomes" id="UP000792457"/>
    </source>
</evidence>
<evidence type="ECO:0000313" key="1">
    <source>
        <dbReference type="EMBL" id="KAG8235310.1"/>
    </source>
</evidence>
<reference evidence="1" key="1">
    <citation type="submission" date="2013-04" db="EMBL/GenBank/DDBJ databases">
        <authorList>
            <person name="Qu J."/>
            <person name="Murali S.C."/>
            <person name="Bandaranaike D."/>
            <person name="Bellair M."/>
            <person name="Blankenburg K."/>
            <person name="Chao H."/>
            <person name="Dinh H."/>
            <person name="Doddapaneni H."/>
            <person name="Downs B."/>
            <person name="Dugan-Rocha S."/>
            <person name="Elkadiri S."/>
            <person name="Gnanaolivu R.D."/>
            <person name="Hernandez B."/>
            <person name="Javaid M."/>
            <person name="Jayaseelan J.C."/>
            <person name="Lee S."/>
            <person name="Li M."/>
            <person name="Ming W."/>
            <person name="Munidasa M."/>
            <person name="Muniz J."/>
            <person name="Nguyen L."/>
            <person name="Ongeri F."/>
            <person name="Osuji N."/>
            <person name="Pu L.-L."/>
            <person name="Puazo M."/>
            <person name="Qu C."/>
            <person name="Quiroz J."/>
            <person name="Raj R."/>
            <person name="Weissenberger G."/>
            <person name="Xin Y."/>
            <person name="Zou X."/>
            <person name="Han Y."/>
            <person name="Richards S."/>
            <person name="Worley K."/>
            <person name="Muzny D."/>
            <person name="Gibbs R."/>
        </authorList>
    </citation>
    <scope>NUCLEOTIDE SEQUENCE</scope>
    <source>
        <strain evidence="1">Sampled in the wild</strain>
    </source>
</reference>
<dbReference type="EMBL" id="KZ308897">
    <property type="protein sequence ID" value="KAG8235310.1"/>
    <property type="molecule type" value="Genomic_DNA"/>
</dbReference>
<dbReference type="OrthoDB" id="9999955at2759"/>
<feature type="non-terminal residue" evidence="1">
    <location>
        <position position="81"/>
    </location>
</feature>
<reference evidence="1" key="2">
    <citation type="submission" date="2017-10" db="EMBL/GenBank/DDBJ databases">
        <title>Ladona fulva Genome sequencing and assembly.</title>
        <authorList>
            <person name="Murali S."/>
            <person name="Richards S."/>
            <person name="Bandaranaike D."/>
            <person name="Bellair M."/>
            <person name="Blankenburg K."/>
            <person name="Chao H."/>
            <person name="Dinh H."/>
            <person name="Doddapaneni H."/>
            <person name="Dugan-Rocha S."/>
            <person name="Elkadiri S."/>
            <person name="Gnanaolivu R."/>
            <person name="Hernandez B."/>
            <person name="Skinner E."/>
            <person name="Javaid M."/>
            <person name="Lee S."/>
            <person name="Li M."/>
            <person name="Ming W."/>
            <person name="Munidasa M."/>
            <person name="Muniz J."/>
            <person name="Nguyen L."/>
            <person name="Hughes D."/>
            <person name="Osuji N."/>
            <person name="Pu L.-L."/>
            <person name="Puazo M."/>
            <person name="Qu C."/>
            <person name="Quiroz J."/>
            <person name="Raj R."/>
            <person name="Weissenberger G."/>
            <person name="Xin Y."/>
            <person name="Zou X."/>
            <person name="Han Y."/>
            <person name="Worley K."/>
            <person name="Muzny D."/>
            <person name="Gibbs R."/>
        </authorList>
    </citation>
    <scope>NUCLEOTIDE SEQUENCE</scope>
    <source>
        <strain evidence="1">Sampled in the wild</strain>
    </source>
</reference>
<protein>
    <submittedName>
        <fullName evidence="1">Uncharacterized protein</fullName>
    </submittedName>
</protein>
<name>A0A8K0P484_LADFU</name>
<accession>A0A8K0P484</accession>
<gene>
    <name evidence="1" type="ORF">J437_LFUL015713</name>
</gene>
<comment type="caution">
    <text evidence="1">The sequence shown here is derived from an EMBL/GenBank/DDBJ whole genome shotgun (WGS) entry which is preliminary data.</text>
</comment>